<dbReference type="Gene3D" id="3.10.180.10">
    <property type="entry name" value="2,3-Dihydroxybiphenyl 1,2-Dioxygenase, domain 1"/>
    <property type="match status" value="1"/>
</dbReference>
<organism evidence="2 3">
    <name type="scientific">Terriglobus aquaticus</name>
    <dbReference type="NCBI Taxonomy" id="940139"/>
    <lineage>
        <taxon>Bacteria</taxon>
        <taxon>Pseudomonadati</taxon>
        <taxon>Acidobacteriota</taxon>
        <taxon>Terriglobia</taxon>
        <taxon>Terriglobales</taxon>
        <taxon>Acidobacteriaceae</taxon>
        <taxon>Terriglobus</taxon>
    </lineage>
</organism>
<comment type="caution">
    <text evidence="2">The sequence shown here is derived from an EMBL/GenBank/DDBJ whole genome shotgun (WGS) entry which is preliminary data.</text>
</comment>
<dbReference type="PANTHER" id="PTHR33993">
    <property type="entry name" value="GLYOXALASE-RELATED"/>
    <property type="match status" value="1"/>
</dbReference>
<accession>A0ABW9KLH0</accession>
<dbReference type="SUPFAM" id="SSF54593">
    <property type="entry name" value="Glyoxalase/Bleomycin resistance protein/Dihydroxybiphenyl dioxygenase"/>
    <property type="match status" value="1"/>
</dbReference>
<sequence>MARVTGIGGVFLRAKDPKSLRQWYADHLGIHLESYGGAKLKWSDEVPAGTGATAWSTFPENTDYFGEHTQQVMINYRVDDIEGILFNLKTAGATIDPKRMDEGFGKFAWATDPEGNRFELWQPVAKG</sequence>
<dbReference type="InterPro" id="IPR037523">
    <property type="entry name" value="VOC_core"/>
</dbReference>
<proteinExistence type="predicted"/>
<dbReference type="Pfam" id="PF00903">
    <property type="entry name" value="Glyoxalase"/>
    <property type="match status" value="1"/>
</dbReference>
<feature type="domain" description="VOC" evidence="1">
    <location>
        <begin position="6"/>
        <end position="123"/>
    </location>
</feature>
<dbReference type="InterPro" id="IPR052164">
    <property type="entry name" value="Anthracycline_SecMetBiosynth"/>
</dbReference>
<evidence type="ECO:0000313" key="3">
    <source>
        <dbReference type="Proteomes" id="UP001634747"/>
    </source>
</evidence>
<name>A0ABW9KLH0_9BACT</name>
<keyword evidence="3" id="KW-1185">Reference proteome</keyword>
<protein>
    <submittedName>
        <fullName evidence="2">VOC family protein</fullName>
    </submittedName>
</protein>
<dbReference type="EMBL" id="JBJYXY010000001">
    <property type="protein sequence ID" value="MFN2976647.1"/>
    <property type="molecule type" value="Genomic_DNA"/>
</dbReference>
<dbReference type="RefSeq" id="WP_263411886.1">
    <property type="nucleotide sequence ID" value="NZ_BAABBH010000001.1"/>
</dbReference>
<dbReference type="PROSITE" id="PS51819">
    <property type="entry name" value="VOC"/>
    <property type="match status" value="1"/>
</dbReference>
<reference evidence="2 3" key="1">
    <citation type="submission" date="2024-12" db="EMBL/GenBank/DDBJ databases">
        <authorList>
            <person name="Lee Y."/>
        </authorList>
    </citation>
    <scope>NUCLEOTIDE SEQUENCE [LARGE SCALE GENOMIC DNA]</scope>
    <source>
        <strain evidence="2 3">03SUJ4</strain>
    </source>
</reference>
<dbReference type="InterPro" id="IPR029068">
    <property type="entry name" value="Glyas_Bleomycin-R_OHBP_Dase"/>
</dbReference>
<evidence type="ECO:0000313" key="2">
    <source>
        <dbReference type="EMBL" id="MFN2976647.1"/>
    </source>
</evidence>
<dbReference type="PANTHER" id="PTHR33993:SF5">
    <property type="entry name" value="GLYOXALASE"/>
    <property type="match status" value="1"/>
</dbReference>
<evidence type="ECO:0000259" key="1">
    <source>
        <dbReference type="PROSITE" id="PS51819"/>
    </source>
</evidence>
<dbReference type="Proteomes" id="UP001634747">
    <property type="component" value="Unassembled WGS sequence"/>
</dbReference>
<dbReference type="InterPro" id="IPR004360">
    <property type="entry name" value="Glyas_Fos-R_dOase_dom"/>
</dbReference>
<gene>
    <name evidence="2" type="ORF">ACK2TP_12810</name>
</gene>